<sequence length="64" mass="7825">MQTGRLRKKTRLRHQPTVMMKLRRQKLQSSHLQRLKKRSSRQPHHQLLLRLHNQTTKKNKSAHQ</sequence>
<dbReference type="EMBL" id="BX284605">
    <property type="protein sequence ID" value="CAA94784.2"/>
    <property type="molecule type" value="Genomic_DNA"/>
</dbReference>
<dbReference type="InParanoid" id="Q21255"/>
<evidence type="ECO:0000313" key="2">
    <source>
        <dbReference type="EMBL" id="CAA94784.2"/>
    </source>
</evidence>
<dbReference type="SMR" id="Q21255"/>
<feature type="compositionally biased region" description="Basic residues" evidence="1">
    <location>
        <begin position="33"/>
        <end position="44"/>
    </location>
</feature>
<proteinExistence type="predicted"/>
<organism evidence="2 3">
    <name type="scientific">Caenorhabditis elegans</name>
    <dbReference type="NCBI Taxonomy" id="6239"/>
    <lineage>
        <taxon>Eukaryota</taxon>
        <taxon>Metazoa</taxon>
        <taxon>Ecdysozoa</taxon>
        <taxon>Nematoda</taxon>
        <taxon>Chromadorea</taxon>
        <taxon>Rhabditida</taxon>
        <taxon>Rhabditina</taxon>
        <taxon>Rhabditomorpha</taxon>
        <taxon>Rhabditoidea</taxon>
        <taxon>Rhabditidae</taxon>
        <taxon>Peloderinae</taxon>
        <taxon>Caenorhabditis</taxon>
    </lineage>
</organism>
<reference evidence="2 3" key="1">
    <citation type="journal article" date="1998" name="Science">
        <title>Genome sequence of the nematode C. elegans: a platform for investigating biology.</title>
        <authorList>
            <consortium name="The C. elegans sequencing consortium"/>
            <person name="Sulson J.E."/>
            <person name="Waterston R."/>
        </authorList>
    </citation>
    <scope>NUCLEOTIDE SEQUENCE [LARGE SCALE GENOMIC DNA]</scope>
    <source>
        <strain evidence="2 3">Bristol N2</strain>
    </source>
</reference>
<keyword evidence="3" id="KW-1185">Reference proteome</keyword>
<dbReference type="Bgee" id="WBGene00010596">
    <property type="expression patterns" value="Expressed in material anatomical entity and 2 other cell types or tissues"/>
</dbReference>
<evidence type="ECO:0000313" key="3">
    <source>
        <dbReference type="Proteomes" id="UP000001940"/>
    </source>
</evidence>
<dbReference type="AlphaFoldDB" id="Q21255"/>
<dbReference type="PaxDb" id="6239-K06A4.6"/>
<protein>
    <submittedName>
        <fullName evidence="2">Ovule protein</fullName>
    </submittedName>
</protein>
<dbReference type="HOGENOM" id="CLU_2869709_0_0_1"/>
<feature type="compositionally biased region" description="Basic residues" evidence="1">
    <location>
        <begin position="55"/>
        <end position="64"/>
    </location>
</feature>
<dbReference type="Proteomes" id="UP000001940">
    <property type="component" value="Chromosome V"/>
</dbReference>
<accession>Q21255</accession>
<dbReference type="AGR" id="WB:WBGene00010596"/>
<feature type="region of interest" description="Disordered" evidence="1">
    <location>
        <begin position="23"/>
        <end position="64"/>
    </location>
</feature>
<evidence type="ECO:0000313" key="4">
    <source>
        <dbReference type="WormBase" id="K06A4.6"/>
    </source>
</evidence>
<evidence type="ECO:0000256" key="1">
    <source>
        <dbReference type="SAM" id="MobiDB-lite"/>
    </source>
</evidence>
<gene>
    <name evidence="2" type="ORF">CELE_K06A4.6</name>
    <name evidence="2 4" type="ORF">K06A4.6</name>
</gene>
<dbReference type="UCSC" id="K06A4.6">
    <property type="organism name" value="c. elegans"/>
</dbReference>
<dbReference type="WormBase" id="K06A4.6">
    <property type="protein sequence ID" value="CE47383"/>
    <property type="gene ID" value="WBGene00010596"/>
</dbReference>
<name>Q21255_CAEEL</name>